<dbReference type="EMBL" id="JARYMX010000004">
    <property type="protein sequence ID" value="KAJ9550313.1"/>
    <property type="molecule type" value="Genomic_DNA"/>
</dbReference>
<protein>
    <submittedName>
        <fullName evidence="1">Uncharacterized protein</fullName>
    </submittedName>
</protein>
<proteinExistence type="predicted"/>
<dbReference type="AlphaFoldDB" id="A0AA38TGS5"/>
<sequence length="148" mass="17027">MGLRFDVWCGNETLATRFPRIATLDHNRHCNVSDRLTFSSAGSIASFTWDWLRLPSRGGEGEQLMELINLINDANLRFEGGEDTWRWNLQSSKVYTIDYLRLVIDDSYLRKGLSYVLEQHCASKGSNSLLADLFRSYPYESQSYKKGC</sequence>
<dbReference type="Proteomes" id="UP001172457">
    <property type="component" value="Chromosome 4"/>
</dbReference>
<gene>
    <name evidence="1" type="ORF">OSB04_014358</name>
</gene>
<evidence type="ECO:0000313" key="1">
    <source>
        <dbReference type="EMBL" id="KAJ9550313.1"/>
    </source>
</evidence>
<reference evidence="1" key="1">
    <citation type="submission" date="2023-03" db="EMBL/GenBank/DDBJ databases">
        <title>Chromosome-scale reference genome and RAD-based genetic map of yellow starthistle (Centaurea solstitialis) reveal putative structural variation and QTLs associated with invader traits.</title>
        <authorList>
            <person name="Reatini B."/>
            <person name="Cang F.A."/>
            <person name="Jiang Q."/>
            <person name="Mckibben M.T.W."/>
            <person name="Barker M.S."/>
            <person name="Rieseberg L.H."/>
            <person name="Dlugosch K.M."/>
        </authorList>
    </citation>
    <scope>NUCLEOTIDE SEQUENCE</scope>
    <source>
        <strain evidence="1">CAN-66</strain>
        <tissue evidence="1">Leaf</tissue>
    </source>
</reference>
<accession>A0AA38TGS5</accession>
<keyword evidence="2" id="KW-1185">Reference proteome</keyword>
<organism evidence="1 2">
    <name type="scientific">Centaurea solstitialis</name>
    <name type="common">yellow star-thistle</name>
    <dbReference type="NCBI Taxonomy" id="347529"/>
    <lineage>
        <taxon>Eukaryota</taxon>
        <taxon>Viridiplantae</taxon>
        <taxon>Streptophyta</taxon>
        <taxon>Embryophyta</taxon>
        <taxon>Tracheophyta</taxon>
        <taxon>Spermatophyta</taxon>
        <taxon>Magnoliopsida</taxon>
        <taxon>eudicotyledons</taxon>
        <taxon>Gunneridae</taxon>
        <taxon>Pentapetalae</taxon>
        <taxon>asterids</taxon>
        <taxon>campanulids</taxon>
        <taxon>Asterales</taxon>
        <taxon>Asteraceae</taxon>
        <taxon>Carduoideae</taxon>
        <taxon>Cardueae</taxon>
        <taxon>Centaureinae</taxon>
        <taxon>Centaurea</taxon>
    </lineage>
</organism>
<evidence type="ECO:0000313" key="2">
    <source>
        <dbReference type="Proteomes" id="UP001172457"/>
    </source>
</evidence>
<name>A0AA38TGS5_9ASTR</name>
<comment type="caution">
    <text evidence="1">The sequence shown here is derived from an EMBL/GenBank/DDBJ whole genome shotgun (WGS) entry which is preliminary data.</text>
</comment>